<keyword evidence="2" id="KW-1185">Reference proteome</keyword>
<dbReference type="EMBL" id="JAQIZT010000001">
    <property type="protein sequence ID" value="KAJ7013465.1"/>
    <property type="molecule type" value="Genomic_DNA"/>
</dbReference>
<reference evidence="1 2" key="1">
    <citation type="journal article" date="2023" name="Mol. Ecol. Resour.">
        <title>Chromosome-level genome assembly of a triploid poplar Populus alba 'Berolinensis'.</title>
        <authorList>
            <person name="Chen S."/>
            <person name="Yu Y."/>
            <person name="Wang X."/>
            <person name="Wang S."/>
            <person name="Zhang T."/>
            <person name="Zhou Y."/>
            <person name="He R."/>
            <person name="Meng N."/>
            <person name="Wang Y."/>
            <person name="Liu W."/>
            <person name="Liu Z."/>
            <person name="Liu J."/>
            <person name="Guo Q."/>
            <person name="Huang H."/>
            <person name="Sederoff R.R."/>
            <person name="Wang G."/>
            <person name="Qu G."/>
            <person name="Chen S."/>
        </authorList>
    </citation>
    <scope>NUCLEOTIDE SEQUENCE [LARGE SCALE GENOMIC DNA]</scope>
    <source>
        <strain evidence="1">SC-2020</strain>
    </source>
</reference>
<gene>
    <name evidence="1" type="ORF">NC653_003212</name>
</gene>
<name>A0AAD6RS25_9ROSI</name>
<protein>
    <submittedName>
        <fullName evidence="1">Uncharacterized protein</fullName>
    </submittedName>
</protein>
<dbReference type="Proteomes" id="UP001164929">
    <property type="component" value="Chromosome 1"/>
</dbReference>
<evidence type="ECO:0000313" key="1">
    <source>
        <dbReference type="EMBL" id="KAJ7013465.1"/>
    </source>
</evidence>
<evidence type="ECO:0000313" key="2">
    <source>
        <dbReference type="Proteomes" id="UP001164929"/>
    </source>
</evidence>
<organism evidence="1 2">
    <name type="scientific">Populus alba x Populus x berolinensis</name>
    <dbReference type="NCBI Taxonomy" id="444605"/>
    <lineage>
        <taxon>Eukaryota</taxon>
        <taxon>Viridiplantae</taxon>
        <taxon>Streptophyta</taxon>
        <taxon>Embryophyta</taxon>
        <taxon>Tracheophyta</taxon>
        <taxon>Spermatophyta</taxon>
        <taxon>Magnoliopsida</taxon>
        <taxon>eudicotyledons</taxon>
        <taxon>Gunneridae</taxon>
        <taxon>Pentapetalae</taxon>
        <taxon>rosids</taxon>
        <taxon>fabids</taxon>
        <taxon>Malpighiales</taxon>
        <taxon>Salicaceae</taxon>
        <taxon>Saliceae</taxon>
        <taxon>Populus</taxon>
    </lineage>
</organism>
<accession>A0AAD6RS25</accession>
<comment type="caution">
    <text evidence="1">The sequence shown here is derived from an EMBL/GenBank/DDBJ whole genome shotgun (WGS) entry which is preliminary data.</text>
</comment>
<sequence length="164" mass="18844">MCMPSARDSREREGCFFKGKQLALEVQRLRGHCKVYRTIKERSGPERCGGLSLPMPGLSLQLDVLFLYLFREDGNCFLGQHCPCSWTFNGSLDCLKLHQNVMNLPSCINAKNCFQEQISICIVYHVETHGFKKYNLIPLYIHLRFETMLTHASASVTVFLESKY</sequence>
<dbReference type="AlphaFoldDB" id="A0AAD6RS25"/>
<proteinExistence type="predicted"/>